<evidence type="ECO:0000256" key="1">
    <source>
        <dbReference type="SAM" id="MobiDB-lite"/>
    </source>
</evidence>
<dbReference type="PROSITE" id="PS50994">
    <property type="entry name" value="INTEGRASE"/>
    <property type="match status" value="1"/>
</dbReference>
<proteinExistence type="predicted"/>
<reference evidence="3 4" key="1">
    <citation type="submission" date="2017-12" db="EMBL/GenBank/DDBJ databases">
        <title>Hemimetabolous genomes reveal molecular basis of termite eusociality.</title>
        <authorList>
            <person name="Harrison M.C."/>
            <person name="Jongepier E."/>
            <person name="Robertson H.M."/>
            <person name="Arning N."/>
            <person name="Bitard-Feildel T."/>
            <person name="Chao H."/>
            <person name="Childers C.P."/>
            <person name="Dinh H."/>
            <person name="Doddapaneni H."/>
            <person name="Dugan S."/>
            <person name="Gowin J."/>
            <person name="Greiner C."/>
            <person name="Han Y."/>
            <person name="Hu H."/>
            <person name="Hughes D.S.T."/>
            <person name="Huylmans A.-K."/>
            <person name="Kemena C."/>
            <person name="Kremer L.P.M."/>
            <person name="Lee S.L."/>
            <person name="Lopez-Ezquerra A."/>
            <person name="Mallet L."/>
            <person name="Monroy-Kuhn J.M."/>
            <person name="Moser A."/>
            <person name="Murali S.C."/>
            <person name="Muzny D.M."/>
            <person name="Otani S."/>
            <person name="Piulachs M.-D."/>
            <person name="Poelchau M."/>
            <person name="Qu J."/>
            <person name="Schaub F."/>
            <person name="Wada-Katsumata A."/>
            <person name="Worley K.C."/>
            <person name="Xie Q."/>
            <person name="Ylla G."/>
            <person name="Poulsen M."/>
            <person name="Gibbs R.A."/>
            <person name="Schal C."/>
            <person name="Richards S."/>
            <person name="Belles X."/>
            <person name="Korb J."/>
            <person name="Bornberg-Bauer E."/>
        </authorList>
    </citation>
    <scope>NUCLEOTIDE SEQUENCE [LARGE SCALE GENOMIC DNA]</scope>
    <source>
        <tissue evidence="3">Whole body</tissue>
    </source>
</reference>
<name>A0A2J7QS23_9NEOP</name>
<dbReference type="InterPro" id="IPR001584">
    <property type="entry name" value="Integrase_cat-core"/>
</dbReference>
<dbReference type="FunFam" id="3.30.420.10:FF:000032">
    <property type="entry name" value="Retrovirus-related Pol polyprotein from transposon 297-like Protein"/>
    <property type="match status" value="1"/>
</dbReference>
<dbReference type="OrthoDB" id="6757216at2759"/>
<dbReference type="SUPFAM" id="SSF53098">
    <property type="entry name" value="Ribonuclease H-like"/>
    <property type="match status" value="1"/>
</dbReference>
<dbReference type="EMBL" id="NEVH01011878">
    <property type="protein sequence ID" value="PNF31401.1"/>
    <property type="molecule type" value="Genomic_DNA"/>
</dbReference>
<feature type="region of interest" description="Disordered" evidence="1">
    <location>
        <begin position="284"/>
        <end position="314"/>
    </location>
</feature>
<dbReference type="GO" id="GO:0015074">
    <property type="term" value="P:DNA integration"/>
    <property type="evidence" value="ECO:0007669"/>
    <property type="project" value="InterPro"/>
</dbReference>
<dbReference type="InParanoid" id="A0A2J7QS23"/>
<dbReference type="Proteomes" id="UP000235965">
    <property type="component" value="Unassembled WGS sequence"/>
</dbReference>
<protein>
    <recommendedName>
        <fullName evidence="2">Integrase catalytic domain-containing protein</fullName>
    </recommendedName>
</protein>
<dbReference type="PANTHER" id="PTHR37984:SF15">
    <property type="entry name" value="INTEGRASE CATALYTIC DOMAIN-CONTAINING PROTEIN"/>
    <property type="match status" value="1"/>
</dbReference>
<evidence type="ECO:0000313" key="4">
    <source>
        <dbReference type="Proteomes" id="UP000235965"/>
    </source>
</evidence>
<feature type="domain" description="Integrase catalytic" evidence="2">
    <location>
        <begin position="1"/>
        <end position="153"/>
    </location>
</feature>
<dbReference type="InterPro" id="IPR012337">
    <property type="entry name" value="RNaseH-like_sf"/>
</dbReference>
<evidence type="ECO:0000313" key="3">
    <source>
        <dbReference type="EMBL" id="PNF31401.1"/>
    </source>
</evidence>
<dbReference type="InterPro" id="IPR036397">
    <property type="entry name" value="RNaseH_sf"/>
</dbReference>
<evidence type="ECO:0000259" key="2">
    <source>
        <dbReference type="PROSITE" id="PS50994"/>
    </source>
</evidence>
<sequence>MASIDICGPYPETRRGNRYLLTFIDHFSRYPEAIPIPRQDAPTVARALVTEIFSRLGCPQALSSDKGSNFMSELFQEMCKLLGIRRINSTAFNPQMKGKVEKFHLGLNQTMSHYVNKYGSDWDEFVNYALMAQRAIPHSVTRYSPFYLLHGQQMRLPTEDDLTTARFVNKQAGDGQGSTQSHLDTLTERLEEAYRVAKENNRIGRERQKKQYDKGTRITIFQPGEMIYLRVMTKQKRGCPKFRLKWRGPYEVVRRLSDLNYLIRIARNQEIAANVNKMKRCHQNLDPSSFNPTNIPTPESGNGNRQEEGDEEEVTSPIGDTYFAIGGSPTPVPPMDGMKPRTPLGNPQDGRRFSQLRMEVWTQWKNLGLDIGCAVGRRRPR</sequence>
<dbReference type="Pfam" id="PF00665">
    <property type="entry name" value="rve"/>
    <property type="match status" value="1"/>
</dbReference>
<dbReference type="GO" id="GO:0003676">
    <property type="term" value="F:nucleic acid binding"/>
    <property type="evidence" value="ECO:0007669"/>
    <property type="project" value="InterPro"/>
</dbReference>
<dbReference type="PANTHER" id="PTHR37984">
    <property type="entry name" value="PROTEIN CBG26694"/>
    <property type="match status" value="1"/>
</dbReference>
<comment type="caution">
    <text evidence="3">The sequence shown here is derived from an EMBL/GenBank/DDBJ whole genome shotgun (WGS) entry which is preliminary data.</text>
</comment>
<dbReference type="STRING" id="105785.A0A2J7QS23"/>
<organism evidence="3 4">
    <name type="scientific">Cryptotermes secundus</name>
    <dbReference type="NCBI Taxonomy" id="105785"/>
    <lineage>
        <taxon>Eukaryota</taxon>
        <taxon>Metazoa</taxon>
        <taxon>Ecdysozoa</taxon>
        <taxon>Arthropoda</taxon>
        <taxon>Hexapoda</taxon>
        <taxon>Insecta</taxon>
        <taxon>Pterygota</taxon>
        <taxon>Neoptera</taxon>
        <taxon>Polyneoptera</taxon>
        <taxon>Dictyoptera</taxon>
        <taxon>Blattodea</taxon>
        <taxon>Blattoidea</taxon>
        <taxon>Termitoidae</taxon>
        <taxon>Kalotermitidae</taxon>
        <taxon>Cryptotermitinae</taxon>
        <taxon>Cryptotermes</taxon>
    </lineage>
</organism>
<accession>A0A2J7QS23</accession>
<dbReference type="Gene3D" id="3.30.420.10">
    <property type="entry name" value="Ribonuclease H-like superfamily/Ribonuclease H"/>
    <property type="match status" value="1"/>
</dbReference>
<dbReference type="AlphaFoldDB" id="A0A2J7QS23"/>
<keyword evidence="4" id="KW-1185">Reference proteome</keyword>
<gene>
    <name evidence="3" type="ORF">B7P43_G04085</name>
</gene>
<dbReference type="InterPro" id="IPR050951">
    <property type="entry name" value="Retrovirus_Pol_polyprotein"/>
</dbReference>
<feature type="compositionally biased region" description="Polar residues" evidence="1">
    <location>
        <begin position="285"/>
        <end position="304"/>
    </location>
</feature>